<dbReference type="SUPFAM" id="SSF110296">
    <property type="entry name" value="Oligoxyloglucan reducing end-specific cellobiohydrolase"/>
    <property type="match status" value="1"/>
</dbReference>
<dbReference type="GO" id="GO:0015979">
    <property type="term" value="P:photosynthesis"/>
    <property type="evidence" value="ECO:0007669"/>
    <property type="project" value="UniProtKB-KW"/>
</dbReference>
<keyword evidence="1" id="KW-0602">Photosynthesis</keyword>
<dbReference type="Proteomes" id="UP000003704">
    <property type="component" value="Unassembled WGS sequence"/>
</dbReference>
<sequence>MAHAERGLLLDVAQAGNHVIAIGGFGSILQSTDGANWKQINSPVDVALTSIRFADERNGWAVGHDAVILHTTDGGATWKLQSREPDLYSPLFSIEVINSNQAIAVGAFGTIKQTQDAGATWTDVMAPAISDDKLHLNAITKLNGGSFAVAGERGLLGWSADGVAWKRVESPYEGSFFGIVPWGDKGAIAYGMRGNVYVATDASTGPWKKIETGTTSSFFGSQLLPTGALMLMGSDGHVAILSKDLSVSRWPAKTEKSPSGTVTGGTVLAGKVVLVGDVGAYSATLR</sequence>
<comment type="caution">
    <text evidence="4">The sequence shown here is derived from an EMBL/GenBank/DDBJ whole genome shotgun (WGS) entry which is preliminary data.</text>
</comment>
<dbReference type="InterPro" id="IPR015943">
    <property type="entry name" value="WD40/YVTN_repeat-like_dom_sf"/>
</dbReference>
<feature type="domain" description="Photosynthesis system II assembly factor Ycf48/Hcf136-like" evidence="3">
    <location>
        <begin position="17"/>
        <end position="254"/>
    </location>
</feature>
<accession>I7Z9P1</accession>
<dbReference type="PANTHER" id="PTHR47199:SF2">
    <property type="entry name" value="PHOTOSYSTEM II STABILITY_ASSEMBLY FACTOR HCF136, CHLOROPLASTIC"/>
    <property type="match status" value="1"/>
</dbReference>
<proteinExistence type="predicted"/>
<evidence type="ECO:0000313" key="4">
    <source>
        <dbReference type="EMBL" id="EIT68392.1"/>
    </source>
</evidence>
<gene>
    <name evidence="4" type="ORF">WQQ_35870</name>
</gene>
<reference evidence="4 5" key="1">
    <citation type="journal article" date="2012" name="J. Bacteriol.">
        <title>Genome Sequence of n-Alkane-Degrading Hydrocarboniphaga effusa Strain AP103T (ATCC BAA-332T).</title>
        <authorList>
            <person name="Chang H.K."/>
            <person name="Zylstra G.J."/>
            <person name="Chae J.C."/>
        </authorList>
    </citation>
    <scope>NUCLEOTIDE SEQUENCE [LARGE SCALE GENOMIC DNA]</scope>
    <source>
        <strain evidence="4 5">AP103</strain>
    </source>
</reference>
<keyword evidence="2" id="KW-0604">Photosystem II</keyword>
<name>I7Z9P1_9GAMM</name>
<evidence type="ECO:0000256" key="1">
    <source>
        <dbReference type="ARBA" id="ARBA00022531"/>
    </source>
</evidence>
<evidence type="ECO:0000256" key="2">
    <source>
        <dbReference type="ARBA" id="ARBA00023276"/>
    </source>
</evidence>
<dbReference type="PANTHER" id="PTHR47199">
    <property type="entry name" value="PHOTOSYSTEM II STABILITY/ASSEMBLY FACTOR HCF136, CHLOROPLASTIC"/>
    <property type="match status" value="1"/>
</dbReference>
<evidence type="ECO:0000259" key="3">
    <source>
        <dbReference type="Pfam" id="PF14870"/>
    </source>
</evidence>
<dbReference type="Gene3D" id="2.130.10.10">
    <property type="entry name" value="YVTN repeat-like/Quinoprotein amine dehydrogenase"/>
    <property type="match status" value="1"/>
</dbReference>
<keyword evidence="5" id="KW-1185">Reference proteome</keyword>
<dbReference type="STRING" id="1172194.WQQ_35870"/>
<dbReference type="EMBL" id="AKGD01000003">
    <property type="protein sequence ID" value="EIT68392.1"/>
    <property type="molecule type" value="Genomic_DNA"/>
</dbReference>
<organism evidence="4 5">
    <name type="scientific">Hydrocarboniphaga effusa AP103</name>
    <dbReference type="NCBI Taxonomy" id="1172194"/>
    <lineage>
        <taxon>Bacteria</taxon>
        <taxon>Pseudomonadati</taxon>
        <taxon>Pseudomonadota</taxon>
        <taxon>Gammaproteobacteria</taxon>
        <taxon>Nevskiales</taxon>
        <taxon>Nevskiaceae</taxon>
        <taxon>Hydrocarboniphaga</taxon>
    </lineage>
</organism>
<dbReference type="Pfam" id="PF14870">
    <property type="entry name" value="PSII_BNR"/>
    <property type="match status" value="1"/>
</dbReference>
<dbReference type="InterPro" id="IPR028203">
    <property type="entry name" value="PSII_CF48-like_dom"/>
</dbReference>
<protein>
    <recommendedName>
        <fullName evidence="3">Photosynthesis system II assembly factor Ycf48/Hcf136-like domain-containing protein</fullName>
    </recommendedName>
</protein>
<evidence type="ECO:0000313" key="5">
    <source>
        <dbReference type="Proteomes" id="UP000003704"/>
    </source>
</evidence>
<dbReference type="AlphaFoldDB" id="I7Z9P1"/>
<dbReference type="GO" id="GO:0009523">
    <property type="term" value="C:photosystem II"/>
    <property type="evidence" value="ECO:0007669"/>
    <property type="project" value="UniProtKB-KW"/>
</dbReference>